<evidence type="ECO:0000259" key="4">
    <source>
        <dbReference type="Pfam" id="PF14295"/>
    </source>
</evidence>
<dbReference type="EMBL" id="LJZO01000004">
    <property type="protein sequence ID" value="ROW02631.1"/>
    <property type="molecule type" value="Genomic_DNA"/>
</dbReference>
<reference evidence="5 6" key="1">
    <citation type="submission" date="2015-09" db="EMBL/GenBank/DDBJ databases">
        <title>Host preference determinants of Valsa canker pathogens revealed by comparative genomics.</title>
        <authorList>
            <person name="Yin Z."/>
            <person name="Huang L."/>
        </authorList>
    </citation>
    <scope>NUCLEOTIDE SEQUENCE [LARGE SCALE GENOMIC DNA]</scope>
    <source>
        <strain evidence="5 6">YSFL</strain>
    </source>
</reference>
<dbReference type="InterPro" id="IPR003609">
    <property type="entry name" value="Pan_app"/>
</dbReference>
<proteinExistence type="predicted"/>
<feature type="signal peptide" evidence="2">
    <location>
        <begin position="1"/>
        <end position="18"/>
    </location>
</feature>
<evidence type="ECO:0000259" key="3">
    <source>
        <dbReference type="Pfam" id="PF00024"/>
    </source>
</evidence>
<evidence type="ECO:0000313" key="5">
    <source>
        <dbReference type="EMBL" id="ROW02631.1"/>
    </source>
</evidence>
<dbReference type="AlphaFoldDB" id="A0A423WH16"/>
<keyword evidence="2" id="KW-0732">Signal</keyword>
<sequence>MQSTMMILTTLLASGALASPFLAGRGQMCSKVPTAPHSDDFAPFSQPFGPSADVCHQHCQADQNCHSFVCGFSPSAQAPKCMLFHVPGWQVPGQEDDLHVFDRDCEGVPTGRPSKQDHMGEHHSNEEQGPHKQTGPGKDHDHNKHDSNPSPPAASHAPSPPNGGHHQRDVAHKCGGAPSGHDGNAPAPAPMRTHNDVDSEKDCLSLCKKTDGCKAVEFGKPSPKAVHECRLFSVEADRLPAPGSDQSFTAFDSAC</sequence>
<feature type="domain" description="Apple" evidence="4">
    <location>
        <begin position="51"/>
        <end position="83"/>
    </location>
</feature>
<feature type="compositionally biased region" description="Basic and acidic residues" evidence="1">
    <location>
        <begin position="114"/>
        <end position="130"/>
    </location>
</feature>
<evidence type="ECO:0000313" key="6">
    <source>
        <dbReference type="Proteomes" id="UP000284375"/>
    </source>
</evidence>
<feature type="chain" id="PRO_5019035429" description="Apple domain-containing protein" evidence="2">
    <location>
        <begin position="19"/>
        <end position="255"/>
    </location>
</feature>
<dbReference type="Proteomes" id="UP000284375">
    <property type="component" value="Unassembled WGS sequence"/>
</dbReference>
<organism evidence="5 6">
    <name type="scientific">Cytospora chrysosperma</name>
    <name type="common">Cytospora canker fungus</name>
    <name type="synonym">Sphaeria chrysosperma</name>
    <dbReference type="NCBI Taxonomy" id="252740"/>
    <lineage>
        <taxon>Eukaryota</taxon>
        <taxon>Fungi</taxon>
        <taxon>Dikarya</taxon>
        <taxon>Ascomycota</taxon>
        <taxon>Pezizomycotina</taxon>
        <taxon>Sordariomycetes</taxon>
        <taxon>Sordariomycetidae</taxon>
        <taxon>Diaporthales</taxon>
        <taxon>Cytosporaceae</taxon>
        <taxon>Cytospora</taxon>
    </lineage>
</organism>
<evidence type="ECO:0000256" key="2">
    <source>
        <dbReference type="SAM" id="SignalP"/>
    </source>
</evidence>
<dbReference type="Pfam" id="PF14295">
    <property type="entry name" value="PAN_4"/>
    <property type="match status" value="1"/>
</dbReference>
<gene>
    <name evidence="5" type="ORF">VSDG_01815</name>
</gene>
<comment type="caution">
    <text evidence="5">The sequence shown here is derived from an EMBL/GenBank/DDBJ whole genome shotgun (WGS) entry which is preliminary data.</text>
</comment>
<feature type="compositionally biased region" description="Basic and acidic residues" evidence="1">
    <location>
        <begin position="137"/>
        <end position="147"/>
    </location>
</feature>
<dbReference type="Pfam" id="PF00024">
    <property type="entry name" value="PAN_1"/>
    <property type="match status" value="1"/>
</dbReference>
<accession>A0A423WH16</accession>
<feature type="domain" description="Apple" evidence="3">
    <location>
        <begin position="193"/>
        <end position="250"/>
    </location>
</feature>
<name>A0A423WH16_CYTCH</name>
<evidence type="ECO:0000256" key="1">
    <source>
        <dbReference type="SAM" id="MobiDB-lite"/>
    </source>
</evidence>
<feature type="region of interest" description="Disordered" evidence="1">
    <location>
        <begin position="103"/>
        <end position="197"/>
    </location>
</feature>
<keyword evidence="6" id="KW-1185">Reference proteome</keyword>
<protein>
    <recommendedName>
        <fullName evidence="3 4">Apple domain-containing protein</fullName>
    </recommendedName>
</protein>
<dbReference type="OrthoDB" id="3793367at2759"/>